<keyword evidence="1" id="KW-0812">Transmembrane</keyword>
<feature type="transmembrane region" description="Helical" evidence="1">
    <location>
        <begin position="28"/>
        <end position="50"/>
    </location>
</feature>
<dbReference type="OrthoDB" id="9813607at2"/>
<evidence type="ECO:0000313" key="2">
    <source>
        <dbReference type="EMBL" id="CUQ68034.1"/>
    </source>
</evidence>
<protein>
    <submittedName>
        <fullName evidence="2">Uncharacterized protein</fullName>
    </submittedName>
</protein>
<dbReference type="RefSeq" id="WP_062487057.1">
    <property type="nucleotide sequence ID" value="NZ_LN885086.1"/>
</dbReference>
<dbReference type="AlphaFoldDB" id="A0A0S4L1Z9"/>
<reference evidence="3" key="1">
    <citation type="submission" date="2015-09" db="EMBL/GenBank/DDBJ databases">
        <authorList>
            <person name="Daims H."/>
        </authorList>
    </citation>
    <scope>NUCLEOTIDE SEQUENCE [LARGE SCALE GENOMIC DNA]</scope>
</reference>
<keyword evidence="1" id="KW-0472">Membrane</keyword>
<accession>A0A0S4L1Z9</accession>
<gene>
    <name evidence="2" type="ORF">NITINOP_3062</name>
</gene>
<proteinExistence type="predicted"/>
<keyword evidence="3" id="KW-1185">Reference proteome</keyword>
<dbReference type="STRING" id="1715989.NITINOP_3062"/>
<dbReference type="Proteomes" id="UP000066284">
    <property type="component" value="Chromosome 1"/>
</dbReference>
<sequence>MSMPPVHLVTDSEKETRPVVSDRRLSPWMIWGYVAGGILLLAAVGTWLVWFSLHLQRELDDQAIRAACERTMPEKVQRCVDTVTLQRGGGKR</sequence>
<keyword evidence="1" id="KW-1133">Transmembrane helix</keyword>
<dbReference type="EMBL" id="LN885086">
    <property type="protein sequence ID" value="CUQ68034.1"/>
    <property type="molecule type" value="Genomic_DNA"/>
</dbReference>
<evidence type="ECO:0000256" key="1">
    <source>
        <dbReference type="SAM" id="Phobius"/>
    </source>
</evidence>
<evidence type="ECO:0000313" key="3">
    <source>
        <dbReference type="Proteomes" id="UP000066284"/>
    </source>
</evidence>
<organism evidence="2 3">
    <name type="scientific">Candidatus Nitrospira inopinata</name>
    <dbReference type="NCBI Taxonomy" id="1715989"/>
    <lineage>
        <taxon>Bacteria</taxon>
        <taxon>Pseudomonadati</taxon>
        <taxon>Nitrospirota</taxon>
        <taxon>Nitrospiria</taxon>
        <taxon>Nitrospirales</taxon>
        <taxon>Nitrospiraceae</taxon>
        <taxon>Nitrospira</taxon>
    </lineage>
</organism>
<name>A0A0S4L1Z9_9BACT</name>
<dbReference type="KEGG" id="nio:NITINOP_3062"/>